<gene>
    <name evidence="2" type="ORF">HME7025_00455</name>
</gene>
<evidence type="ECO:0000256" key="1">
    <source>
        <dbReference type="SAM" id="MobiDB-lite"/>
    </source>
</evidence>
<dbReference type="RefSeq" id="WP_109322084.1">
    <property type="nucleotide sequence ID" value="NZ_CP029346.1"/>
</dbReference>
<dbReference type="AlphaFoldDB" id="A0A2S2DU42"/>
<organism evidence="2 3">
    <name type="scientific">Aquirufa nivalisilvae</name>
    <dbReference type="NCBI Taxonomy" id="2516557"/>
    <lineage>
        <taxon>Bacteria</taxon>
        <taxon>Pseudomonadati</taxon>
        <taxon>Bacteroidota</taxon>
        <taxon>Cytophagia</taxon>
        <taxon>Cytophagales</taxon>
        <taxon>Flectobacillaceae</taxon>
        <taxon>Aquirufa</taxon>
    </lineage>
</organism>
<dbReference type="OrthoDB" id="840298at2"/>
<dbReference type="KEGG" id="psez:HME7025_00455"/>
<sequence length="82" mass="9721">MLKILGLIFLFIYVIRPLFKLLFKSYIITQVHRQQSEQAYRQKETKREGSIDVDYVPPQAKSKPRSTKVDDGDYVPFEEIKE</sequence>
<dbReference type="Proteomes" id="UP000245468">
    <property type="component" value="Chromosome"/>
</dbReference>
<keyword evidence="3" id="KW-1185">Reference proteome</keyword>
<evidence type="ECO:0000313" key="3">
    <source>
        <dbReference type="Proteomes" id="UP000245468"/>
    </source>
</evidence>
<protein>
    <submittedName>
        <fullName evidence="2">Uncharacterized protein</fullName>
    </submittedName>
</protein>
<feature type="region of interest" description="Disordered" evidence="1">
    <location>
        <begin position="34"/>
        <end position="82"/>
    </location>
</feature>
<dbReference type="EMBL" id="CP029346">
    <property type="protein sequence ID" value="AWL08327.1"/>
    <property type="molecule type" value="Genomic_DNA"/>
</dbReference>
<proteinExistence type="predicted"/>
<name>A0A2S2DU42_9BACT</name>
<evidence type="ECO:0000313" key="2">
    <source>
        <dbReference type="EMBL" id="AWL08327.1"/>
    </source>
</evidence>
<feature type="compositionally biased region" description="Basic and acidic residues" evidence="1">
    <location>
        <begin position="40"/>
        <end position="50"/>
    </location>
</feature>
<reference evidence="3" key="1">
    <citation type="submission" date="2018-05" db="EMBL/GenBank/DDBJ databases">
        <title>Pseudarcicella sp. HME7025 Genome sequencing and assembly.</title>
        <authorList>
            <person name="Kim H."/>
            <person name="Kang H."/>
            <person name="Joh K."/>
        </authorList>
    </citation>
    <scope>NUCLEOTIDE SEQUENCE [LARGE SCALE GENOMIC DNA]</scope>
    <source>
        <strain evidence="3">HME7025</strain>
    </source>
</reference>
<accession>A0A2S2DU42</accession>